<evidence type="ECO:0000256" key="3">
    <source>
        <dbReference type="ARBA" id="ARBA00012291"/>
    </source>
</evidence>
<comment type="similarity">
    <text evidence="2">Belongs to the CTP synthase family.</text>
</comment>
<dbReference type="GO" id="GO:0005524">
    <property type="term" value="F:ATP binding"/>
    <property type="evidence" value="ECO:0007669"/>
    <property type="project" value="UniProtKB-KW"/>
</dbReference>
<dbReference type="Pfam" id="PF00117">
    <property type="entry name" value="GATase"/>
    <property type="match status" value="1"/>
</dbReference>
<gene>
    <name evidence="11" type="ORF">Rumeso_04866</name>
</gene>
<comment type="catalytic activity">
    <reaction evidence="9">
        <text>UTP + L-glutamine + ATP + H2O = CTP + L-glutamate + ADP + phosphate + 2 H(+)</text>
        <dbReference type="Rhea" id="RHEA:26426"/>
        <dbReference type="ChEBI" id="CHEBI:15377"/>
        <dbReference type="ChEBI" id="CHEBI:15378"/>
        <dbReference type="ChEBI" id="CHEBI:29985"/>
        <dbReference type="ChEBI" id="CHEBI:30616"/>
        <dbReference type="ChEBI" id="CHEBI:37563"/>
        <dbReference type="ChEBI" id="CHEBI:43474"/>
        <dbReference type="ChEBI" id="CHEBI:46398"/>
        <dbReference type="ChEBI" id="CHEBI:58359"/>
        <dbReference type="ChEBI" id="CHEBI:456216"/>
        <dbReference type="EC" id="6.3.4.2"/>
    </reaction>
</comment>
<name>A0A017HCL0_9RHOB</name>
<sequence length="163" mass="18435">MAVIEGARNVAQVTNAGSEEFDHEAGNKRFTPVVYHLKEWVQGNRVVERKITDEKGGTMRLGAYTALLKEGSLVSDVYGATEIEERHRHRYEVDTAFREKLEDVGLCFTGMSPDGRLPEIVEWKEHPWFIGVQFHPELKSKPFEPHPLFAGFVKAAVEAARLV</sequence>
<dbReference type="PANTHER" id="PTHR11550:SF0">
    <property type="entry name" value="CTP SYNTHASE-RELATED"/>
    <property type="match status" value="1"/>
</dbReference>
<organism evidence="11 12">
    <name type="scientific">Rubellimicrobium mesophilum DSM 19309</name>
    <dbReference type="NCBI Taxonomy" id="442562"/>
    <lineage>
        <taxon>Bacteria</taxon>
        <taxon>Pseudomonadati</taxon>
        <taxon>Pseudomonadota</taxon>
        <taxon>Alphaproteobacteria</taxon>
        <taxon>Rhodobacterales</taxon>
        <taxon>Roseobacteraceae</taxon>
        <taxon>Rubellimicrobium</taxon>
    </lineage>
</organism>
<dbReference type="SUPFAM" id="SSF52317">
    <property type="entry name" value="Class I glutamine amidotransferase-like"/>
    <property type="match status" value="1"/>
</dbReference>
<evidence type="ECO:0000256" key="5">
    <source>
        <dbReference type="ARBA" id="ARBA00022741"/>
    </source>
</evidence>
<dbReference type="EMBL" id="AOSK01000135">
    <property type="protein sequence ID" value="EYD72096.1"/>
    <property type="molecule type" value="Genomic_DNA"/>
</dbReference>
<keyword evidence="8" id="KW-0665">Pyrimidine biosynthesis</keyword>
<dbReference type="GO" id="GO:0042802">
    <property type="term" value="F:identical protein binding"/>
    <property type="evidence" value="ECO:0007669"/>
    <property type="project" value="TreeGrafter"/>
</dbReference>
<proteinExistence type="inferred from homology"/>
<evidence type="ECO:0000256" key="7">
    <source>
        <dbReference type="ARBA" id="ARBA00022962"/>
    </source>
</evidence>
<evidence type="ECO:0000256" key="4">
    <source>
        <dbReference type="ARBA" id="ARBA00022598"/>
    </source>
</evidence>
<dbReference type="PATRIC" id="fig|442562.3.peg.4789"/>
<dbReference type="UniPathway" id="UPA00159">
    <property type="reaction ID" value="UER00277"/>
</dbReference>
<dbReference type="InterPro" id="IPR029062">
    <property type="entry name" value="Class_I_gatase-like"/>
</dbReference>
<dbReference type="EC" id="6.3.4.2" evidence="3"/>
<dbReference type="Gene3D" id="3.40.50.880">
    <property type="match status" value="1"/>
</dbReference>
<dbReference type="GO" id="GO:0005829">
    <property type="term" value="C:cytosol"/>
    <property type="evidence" value="ECO:0007669"/>
    <property type="project" value="TreeGrafter"/>
</dbReference>
<keyword evidence="12" id="KW-1185">Reference proteome</keyword>
<feature type="domain" description="Glutamine amidotransferase" evidence="10">
    <location>
        <begin position="43"/>
        <end position="154"/>
    </location>
</feature>
<evidence type="ECO:0000256" key="8">
    <source>
        <dbReference type="ARBA" id="ARBA00022975"/>
    </source>
</evidence>
<evidence type="ECO:0000256" key="9">
    <source>
        <dbReference type="ARBA" id="ARBA00047781"/>
    </source>
</evidence>
<keyword evidence="7" id="KW-0315">Glutamine amidotransferase</keyword>
<dbReference type="InterPro" id="IPR017926">
    <property type="entry name" value="GATASE"/>
</dbReference>
<dbReference type="InterPro" id="IPR004468">
    <property type="entry name" value="CTP_synthase"/>
</dbReference>
<comment type="caution">
    <text evidence="11">The sequence shown here is derived from an EMBL/GenBank/DDBJ whole genome shotgun (WGS) entry which is preliminary data.</text>
</comment>
<protein>
    <recommendedName>
        <fullName evidence="3">CTP synthase (glutamine hydrolyzing)</fullName>
        <ecNumber evidence="3">6.3.4.2</ecNumber>
    </recommendedName>
</protein>
<dbReference type="GO" id="GO:0003883">
    <property type="term" value="F:CTP synthase activity"/>
    <property type="evidence" value="ECO:0007669"/>
    <property type="project" value="UniProtKB-EC"/>
</dbReference>
<dbReference type="HOGENOM" id="CLU_011675_1_2_5"/>
<dbReference type="AlphaFoldDB" id="A0A017HCL0"/>
<dbReference type="Proteomes" id="UP000019666">
    <property type="component" value="Unassembled WGS sequence"/>
</dbReference>
<evidence type="ECO:0000313" key="11">
    <source>
        <dbReference type="EMBL" id="EYD72096.1"/>
    </source>
</evidence>
<dbReference type="PANTHER" id="PTHR11550">
    <property type="entry name" value="CTP SYNTHASE"/>
    <property type="match status" value="1"/>
</dbReference>
<keyword evidence="5" id="KW-0547">Nucleotide-binding</keyword>
<dbReference type="PROSITE" id="PS51273">
    <property type="entry name" value="GATASE_TYPE_1"/>
    <property type="match status" value="1"/>
</dbReference>
<dbReference type="GO" id="GO:0019856">
    <property type="term" value="P:pyrimidine nucleobase biosynthetic process"/>
    <property type="evidence" value="ECO:0007669"/>
    <property type="project" value="TreeGrafter"/>
</dbReference>
<evidence type="ECO:0000259" key="10">
    <source>
        <dbReference type="Pfam" id="PF00117"/>
    </source>
</evidence>
<dbReference type="GO" id="GO:0044210">
    <property type="term" value="P:'de novo' CTP biosynthetic process"/>
    <property type="evidence" value="ECO:0007669"/>
    <property type="project" value="UniProtKB-UniPathway"/>
</dbReference>
<evidence type="ECO:0000256" key="2">
    <source>
        <dbReference type="ARBA" id="ARBA00007533"/>
    </source>
</evidence>
<reference evidence="11 12" key="1">
    <citation type="submission" date="2013-02" db="EMBL/GenBank/DDBJ databases">
        <authorList>
            <person name="Fiebig A."/>
            <person name="Goeker M."/>
            <person name="Klenk H.-P.P."/>
        </authorList>
    </citation>
    <scope>NUCLEOTIDE SEQUENCE [LARGE SCALE GENOMIC DNA]</scope>
    <source>
        <strain evidence="11 12">DSM 19309</strain>
    </source>
</reference>
<comment type="pathway">
    <text evidence="1">Pyrimidine metabolism; CTP biosynthesis via de novo pathway; CTP from UDP: step 2/2.</text>
</comment>
<keyword evidence="4 11" id="KW-0436">Ligase</keyword>
<evidence type="ECO:0000256" key="1">
    <source>
        <dbReference type="ARBA" id="ARBA00005171"/>
    </source>
</evidence>
<evidence type="ECO:0000256" key="6">
    <source>
        <dbReference type="ARBA" id="ARBA00022840"/>
    </source>
</evidence>
<evidence type="ECO:0000313" key="12">
    <source>
        <dbReference type="Proteomes" id="UP000019666"/>
    </source>
</evidence>
<keyword evidence="6" id="KW-0067">ATP-binding</keyword>
<accession>A0A017HCL0</accession>
<dbReference type="STRING" id="442562.Rumeso_04866"/>